<dbReference type="STRING" id="519441.Smon_0878"/>
<reference evidence="2 3" key="1">
    <citation type="journal article" date="2009" name="Stand. Genomic Sci.">
        <title>Complete genome sequence of Streptobacillus moniliformis type strain (9901T).</title>
        <authorList>
            <person name="Nolan M."/>
            <person name="Gronow S."/>
            <person name="Lapidus A."/>
            <person name="Ivanova N."/>
            <person name="Copeland A."/>
            <person name="Lucas S."/>
            <person name="Del Rio T.G."/>
            <person name="Chen F."/>
            <person name="Tice H."/>
            <person name="Pitluck S."/>
            <person name="Cheng J.F."/>
            <person name="Sims D."/>
            <person name="Meincke L."/>
            <person name="Bruce D."/>
            <person name="Goodwin L."/>
            <person name="Brettin T."/>
            <person name="Han C."/>
            <person name="Detter J.C."/>
            <person name="Ovchinikova G."/>
            <person name="Pati A."/>
            <person name="Mavromatis K."/>
            <person name="Mikhailova N."/>
            <person name="Chen A."/>
            <person name="Palaniappan K."/>
            <person name="Land M."/>
            <person name="Hauser L."/>
            <person name="Chang Y.J."/>
            <person name="Jeffries C.D."/>
            <person name="Rohde M."/>
            <person name="Sproer C."/>
            <person name="Goker M."/>
            <person name="Bristow J."/>
            <person name="Eisen J.A."/>
            <person name="Markowitz V."/>
            <person name="Hugenholtz P."/>
            <person name="Kyrpides N.C."/>
            <person name="Klenk H.P."/>
            <person name="Chain P."/>
        </authorList>
    </citation>
    <scope>NUCLEOTIDE SEQUENCE [LARGE SCALE GENOMIC DNA]</scope>
    <source>
        <strain evidence="3">ATCC 14647 / DSM 12112 / NCTC 10651 / 9901</strain>
    </source>
</reference>
<dbReference type="SUPFAM" id="SSF51306">
    <property type="entry name" value="LexA/Signal peptidase"/>
    <property type="match status" value="1"/>
</dbReference>
<proteinExistence type="predicted"/>
<dbReference type="GO" id="GO:0004252">
    <property type="term" value="F:serine-type endopeptidase activity"/>
    <property type="evidence" value="ECO:0007669"/>
    <property type="project" value="InterPro"/>
</dbReference>
<accession>D1AYG9</accession>
<evidence type="ECO:0000313" key="2">
    <source>
        <dbReference type="EMBL" id="ACZ01345.1"/>
    </source>
</evidence>
<name>D1AYG9_STRM9</name>
<dbReference type="AlphaFoldDB" id="D1AYG9"/>
<organism evidence="2 3">
    <name type="scientific">Streptobacillus moniliformis (strain ATCC 14647 / DSM 12112 / NCTC 10651 / 9901)</name>
    <dbReference type="NCBI Taxonomy" id="519441"/>
    <lineage>
        <taxon>Bacteria</taxon>
        <taxon>Fusobacteriati</taxon>
        <taxon>Fusobacteriota</taxon>
        <taxon>Fusobacteriia</taxon>
        <taxon>Fusobacteriales</taxon>
        <taxon>Leptotrichiaceae</taxon>
        <taxon>Streptobacillus</taxon>
    </lineage>
</organism>
<dbReference type="Proteomes" id="UP000002072">
    <property type="component" value="Chromosome"/>
</dbReference>
<dbReference type="InterPro" id="IPR036286">
    <property type="entry name" value="LexA/Signal_pep-like_sf"/>
</dbReference>
<dbReference type="GeneID" id="29673820"/>
<dbReference type="InterPro" id="IPR019533">
    <property type="entry name" value="Peptidase_S26"/>
</dbReference>
<sequence>MKKIKRVLLIIFVSIILIFSNIRINISKSAPLGVYLVNRFSNKYEKGDYIVYRIDDEYKKYVSDELRDLDTVKEIKGTERDEVEYVDNKVLINKKEIGTIDYNIPINSNKKYIISKDEFLTIGDVENSIDGRYYGTIKRKDIKYKVYLIYRFNK</sequence>
<dbReference type="GO" id="GO:0006465">
    <property type="term" value="P:signal peptide processing"/>
    <property type="evidence" value="ECO:0007669"/>
    <property type="project" value="InterPro"/>
</dbReference>
<dbReference type="EMBL" id="CP001779">
    <property type="protein sequence ID" value="ACZ01345.1"/>
    <property type="molecule type" value="Genomic_DNA"/>
</dbReference>
<gene>
    <name evidence="2" type="ordered locus">Smon_0878</name>
</gene>
<protein>
    <recommendedName>
        <fullName evidence="1">Peptidase S26 domain-containing protein</fullName>
    </recommendedName>
</protein>
<keyword evidence="3" id="KW-1185">Reference proteome</keyword>
<dbReference type="RefSeq" id="WP_012858894.1">
    <property type="nucleotide sequence ID" value="NC_013515.1"/>
</dbReference>
<dbReference type="OrthoDB" id="95642at2"/>
<evidence type="ECO:0000259" key="1">
    <source>
        <dbReference type="Pfam" id="PF10502"/>
    </source>
</evidence>
<dbReference type="KEGG" id="smf:Smon_0878"/>
<dbReference type="HOGENOM" id="CLU_104604_3_1_0"/>
<feature type="domain" description="Peptidase S26" evidence="1">
    <location>
        <begin position="7"/>
        <end position="149"/>
    </location>
</feature>
<dbReference type="eggNOG" id="COG0681">
    <property type="taxonomic scope" value="Bacteria"/>
</dbReference>
<dbReference type="Gene3D" id="2.10.109.10">
    <property type="entry name" value="Umud Fragment, subunit A"/>
    <property type="match status" value="1"/>
</dbReference>
<evidence type="ECO:0000313" key="3">
    <source>
        <dbReference type="Proteomes" id="UP000002072"/>
    </source>
</evidence>
<dbReference type="Pfam" id="PF10502">
    <property type="entry name" value="Peptidase_S26"/>
    <property type="match status" value="1"/>
</dbReference>